<evidence type="ECO:0000313" key="2">
    <source>
        <dbReference type="Proteomes" id="UP000030746"/>
    </source>
</evidence>
<dbReference type="EMBL" id="KB200061">
    <property type="protein sequence ID" value="ESP03293.1"/>
    <property type="molecule type" value="Genomic_DNA"/>
</dbReference>
<dbReference type="AlphaFoldDB" id="V4AZW9"/>
<dbReference type="STRING" id="225164.V4AZW9"/>
<dbReference type="RefSeq" id="XP_009046020.1">
    <property type="nucleotide sequence ID" value="XM_009047772.1"/>
</dbReference>
<name>V4AZW9_LOTGI</name>
<reference evidence="1 2" key="1">
    <citation type="journal article" date="2013" name="Nature">
        <title>Insights into bilaterian evolution from three spiralian genomes.</title>
        <authorList>
            <person name="Simakov O."/>
            <person name="Marletaz F."/>
            <person name="Cho S.J."/>
            <person name="Edsinger-Gonzales E."/>
            <person name="Havlak P."/>
            <person name="Hellsten U."/>
            <person name="Kuo D.H."/>
            <person name="Larsson T."/>
            <person name="Lv J."/>
            <person name="Arendt D."/>
            <person name="Savage R."/>
            <person name="Osoegawa K."/>
            <person name="de Jong P."/>
            <person name="Grimwood J."/>
            <person name="Chapman J.A."/>
            <person name="Shapiro H."/>
            <person name="Aerts A."/>
            <person name="Otillar R.P."/>
            <person name="Terry A.Y."/>
            <person name="Boore J.L."/>
            <person name="Grigoriev I.V."/>
            <person name="Lindberg D.R."/>
            <person name="Seaver E.C."/>
            <person name="Weisblat D.A."/>
            <person name="Putnam N.H."/>
            <person name="Rokhsar D.S."/>
        </authorList>
    </citation>
    <scope>NUCLEOTIDE SEQUENCE [LARGE SCALE GENOMIC DNA]</scope>
</reference>
<dbReference type="OrthoDB" id="10624488at2759"/>
<dbReference type="KEGG" id="lgi:LOTGIDRAFT_177020"/>
<accession>V4AZW9</accession>
<sequence>NNRVQRYIKTEMAITISQKQHIANVRYVRYIYRASKRKRARFTSSVLKEGNRMSHVIAKRQNVDNVVECLKSFNKAFPEVLKHETLSVVTAYMNSAALTQPPYVYGLVTQKRKQLYDISITCRLKEPLLCDVSIAKRIS</sequence>
<dbReference type="CTD" id="20244147"/>
<organism evidence="1 2">
    <name type="scientific">Lottia gigantea</name>
    <name type="common">Giant owl limpet</name>
    <dbReference type="NCBI Taxonomy" id="225164"/>
    <lineage>
        <taxon>Eukaryota</taxon>
        <taxon>Metazoa</taxon>
        <taxon>Spiralia</taxon>
        <taxon>Lophotrochozoa</taxon>
        <taxon>Mollusca</taxon>
        <taxon>Gastropoda</taxon>
        <taxon>Patellogastropoda</taxon>
        <taxon>Lottioidea</taxon>
        <taxon>Lottiidae</taxon>
        <taxon>Lottia</taxon>
    </lineage>
</organism>
<dbReference type="Proteomes" id="UP000030746">
    <property type="component" value="Unassembled WGS sequence"/>
</dbReference>
<gene>
    <name evidence="1" type="ORF">LOTGIDRAFT_177020</name>
</gene>
<proteinExistence type="predicted"/>
<keyword evidence="2" id="KW-1185">Reference proteome</keyword>
<feature type="non-terminal residue" evidence="1">
    <location>
        <position position="1"/>
    </location>
</feature>
<dbReference type="GeneID" id="20244147"/>
<evidence type="ECO:0000313" key="1">
    <source>
        <dbReference type="EMBL" id="ESP03293.1"/>
    </source>
</evidence>
<protein>
    <submittedName>
        <fullName evidence="1">Uncharacterized protein</fullName>
    </submittedName>
</protein>